<dbReference type="Pfam" id="PF13921">
    <property type="entry name" value="Myb_DNA-bind_6"/>
    <property type="match status" value="1"/>
</dbReference>
<feature type="compositionally biased region" description="Low complexity" evidence="1">
    <location>
        <begin position="64"/>
        <end position="75"/>
    </location>
</feature>
<feature type="compositionally biased region" description="Low complexity" evidence="1">
    <location>
        <begin position="83"/>
        <end position="99"/>
    </location>
</feature>
<dbReference type="SUPFAM" id="SSF46689">
    <property type="entry name" value="Homeodomain-like"/>
    <property type="match status" value="1"/>
</dbReference>
<dbReference type="Gene3D" id="1.10.10.60">
    <property type="entry name" value="Homeodomain-like"/>
    <property type="match status" value="1"/>
</dbReference>
<sequence>MISTAIDSTKTEFFPTYSKKVKLPGLDIIAPLPGTKMAKIPSPLYQPTPSHVYSAPTLTNIISIPETPNNNNNTPFSQYESPSTNKSSPISNASSTPSINHNVSFKPSPKQQPLRQSNAWSYEDDLLLKYLKEVRNLGWREISTHFQNRTANGCQFRWRRINALSKTTNSSIIILSERPSPVYHQFGLQTPPPPPLPPHSAPVPAYYPLQTYHHSHIHQQQPLLHHPVPISHPPSTPQHTFNYSTHEEYGLSVPFNNEVHYRTPPQFAQIQPQSRAGSLNLILN</sequence>
<comment type="caution">
    <text evidence="4">The sequence shown here is derived from an EMBL/GenBank/DDBJ whole genome shotgun (WGS) entry which is preliminary data.</text>
</comment>
<protein>
    <recommendedName>
        <fullName evidence="6">Myb-like domain-containing protein</fullName>
    </recommendedName>
</protein>
<dbReference type="InterPro" id="IPR009057">
    <property type="entry name" value="Homeodomain-like_sf"/>
</dbReference>
<evidence type="ECO:0008006" key="6">
    <source>
        <dbReference type="Google" id="ProtNLM"/>
    </source>
</evidence>
<dbReference type="EMBL" id="JAEUBG010002105">
    <property type="protein sequence ID" value="KAH3685164.1"/>
    <property type="molecule type" value="Genomic_DNA"/>
</dbReference>
<dbReference type="CDD" id="cd00167">
    <property type="entry name" value="SANT"/>
    <property type="match status" value="1"/>
</dbReference>
<dbReference type="OrthoDB" id="2143914at2759"/>
<evidence type="ECO:0000313" key="4">
    <source>
        <dbReference type="EMBL" id="KAH3685164.1"/>
    </source>
</evidence>
<dbReference type="InterPro" id="IPR001005">
    <property type="entry name" value="SANT/Myb"/>
</dbReference>
<evidence type="ECO:0000259" key="2">
    <source>
        <dbReference type="PROSITE" id="PS50090"/>
    </source>
</evidence>
<name>A0A9P8Q940_WICPI</name>
<dbReference type="InterPro" id="IPR017930">
    <property type="entry name" value="Myb_dom"/>
</dbReference>
<accession>A0A9P8Q940</accession>
<dbReference type="Proteomes" id="UP000774326">
    <property type="component" value="Unassembled WGS sequence"/>
</dbReference>
<evidence type="ECO:0000256" key="1">
    <source>
        <dbReference type="SAM" id="MobiDB-lite"/>
    </source>
</evidence>
<gene>
    <name evidence="4" type="ORF">WICPIJ_003857</name>
</gene>
<proteinExistence type="predicted"/>
<feature type="region of interest" description="Disordered" evidence="1">
    <location>
        <begin position="64"/>
        <end position="117"/>
    </location>
</feature>
<dbReference type="PROSITE" id="PS50090">
    <property type="entry name" value="MYB_LIKE"/>
    <property type="match status" value="1"/>
</dbReference>
<feature type="domain" description="HTH myb-type" evidence="3">
    <location>
        <begin position="123"/>
        <end position="166"/>
    </location>
</feature>
<feature type="compositionally biased region" description="Polar residues" evidence="1">
    <location>
        <begin position="100"/>
        <end position="117"/>
    </location>
</feature>
<keyword evidence="5" id="KW-1185">Reference proteome</keyword>
<evidence type="ECO:0000313" key="5">
    <source>
        <dbReference type="Proteomes" id="UP000774326"/>
    </source>
</evidence>
<reference evidence="4" key="1">
    <citation type="journal article" date="2021" name="Open Biol.">
        <title>Shared evolutionary footprints suggest mitochondrial oxidative damage underlies multiple complex I losses in fungi.</title>
        <authorList>
            <person name="Schikora-Tamarit M.A."/>
            <person name="Marcet-Houben M."/>
            <person name="Nosek J."/>
            <person name="Gabaldon T."/>
        </authorList>
    </citation>
    <scope>NUCLEOTIDE SEQUENCE</scope>
    <source>
        <strain evidence="4">CBS2887</strain>
    </source>
</reference>
<dbReference type="AlphaFoldDB" id="A0A9P8Q940"/>
<reference evidence="4" key="2">
    <citation type="submission" date="2021-01" db="EMBL/GenBank/DDBJ databases">
        <authorList>
            <person name="Schikora-Tamarit M.A."/>
        </authorList>
    </citation>
    <scope>NUCLEOTIDE SEQUENCE</scope>
    <source>
        <strain evidence="4">CBS2887</strain>
    </source>
</reference>
<evidence type="ECO:0000259" key="3">
    <source>
        <dbReference type="PROSITE" id="PS51294"/>
    </source>
</evidence>
<organism evidence="4 5">
    <name type="scientific">Wickerhamomyces pijperi</name>
    <name type="common">Yeast</name>
    <name type="synonym">Pichia pijperi</name>
    <dbReference type="NCBI Taxonomy" id="599730"/>
    <lineage>
        <taxon>Eukaryota</taxon>
        <taxon>Fungi</taxon>
        <taxon>Dikarya</taxon>
        <taxon>Ascomycota</taxon>
        <taxon>Saccharomycotina</taxon>
        <taxon>Saccharomycetes</taxon>
        <taxon>Phaffomycetales</taxon>
        <taxon>Wickerhamomycetaceae</taxon>
        <taxon>Wickerhamomyces</taxon>
    </lineage>
</organism>
<dbReference type="PROSITE" id="PS51294">
    <property type="entry name" value="HTH_MYB"/>
    <property type="match status" value="1"/>
</dbReference>
<feature type="domain" description="Myb-like" evidence="2">
    <location>
        <begin position="112"/>
        <end position="162"/>
    </location>
</feature>